<evidence type="ECO:0000313" key="2">
    <source>
        <dbReference type="Proteomes" id="UP000023152"/>
    </source>
</evidence>
<comment type="caution">
    <text evidence="1">The sequence shown here is derived from an EMBL/GenBank/DDBJ whole genome shotgun (WGS) entry which is preliminary data.</text>
</comment>
<proteinExistence type="predicted"/>
<evidence type="ECO:0000313" key="1">
    <source>
        <dbReference type="EMBL" id="ETO13999.1"/>
    </source>
</evidence>
<sequence length="432" mass="51438">MNSKCEEQHMGWKFAKSQYMRKSFDLCVPPPQEERKNLSNGSKLSNWYNRYGVLNDGYSTLTCWFGSNKEDSITMCRVKNLYAYVSENVSIWYQLREHKIYDTGDKGIGLRYILRCRPVYPYWNQRAKYIAQWKGQSGAFHPFQDDLKIDYNLPQQVPSHYYFNETWHIKRGEIGTNPWHALADLTTVWIIETLFNETRDNSKLIEVLGFESLYLNHPIRVLLSSLFKHIEMEPPNFNSSNYPSVANEFLIQHAMYDPSPWLSLLWKKGEISCPLPFQRSPLLFQFRDFLNNFLMSQSEIRDYDWITEVIEGKKNWRVLTNFKFGNFYRLKTMNNGTLIIDTNETLILKRPTLKHFQNVIQTHSRPILFYSSRYWENGRDIHHSQSLCKHRCIHNYRSFIHHLLIHFPYHYFIIGNLAPFVYVCTISFTSTC</sequence>
<dbReference type="EMBL" id="ASPP01020277">
    <property type="protein sequence ID" value="ETO13999.1"/>
    <property type="molecule type" value="Genomic_DNA"/>
</dbReference>
<reference evidence="1 2" key="1">
    <citation type="journal article" date="2013" name="Curr. Biol.">
        <title>The Genome of the Foraminiferan Reticulomyxa filosa.</title>
        <authorList>
            <person name="Glockner G."/>
            <person name="Hulsmann N."/>
            <person name="Schleicher M."/>
            <person name="Noegel A.A."/>
            <person name="Eichinger L."/>
            <person name="Gallinger C."/>
            <person name="Pawlowski J."/>
            <person name="Sierra R."/>
            <person name="Euteneuer U."/>
            <person name="Pillet L."/>
            <person name="Moustafa A."/>
            <person name="Platzer M."/>
            <person name="Groth M."/>
            <person name="Szafranski K."/>
            <person name="Schliwa M."/>
        </authorList>
    </citation>
    <scope>NUCLEOTIDE SEQUENCE [LARGE SCALE GENOMIC DNA]</scope>
</reference>
<name>X6MJH7_RETFI</name>
<keyword evidence="2" id="KW-1185">Reference proteome</keyword>
<gene>
    <name evidence="1" type="ORF">RFI_23371</name>
</gene>
<protein>
    <submittedName>
        <fullName evidence="1">Uncharacterized protein</fullName>
    </submittedName>
</protein>
<accession>X6MJH7</accession>
<organism evidence="1 2">
    <name type="scientific">Reticulomyxa filosa</name>
    <dbReference type="NCBI Taxonomy" id="46433"/>
    <lineage>
        <taxon>Eukaryota</taxon>
        <taxon>Sar</taxon>
        <taxon>Rhizaria</taxon>
        <taxon>Retaria</taxon>
        <taxon>Foraminifera</taxon>
        <taxon>Monothalamids</taxon>
        <taxon>Reticulomyxidae</taxon>
        <taxon>Reticulomyxa</taxon>
    </lineage>
</organism>
<dbReference type="Proteomes" id="UP000023152">
    <property type="component" value="Unassembled WGS sequence"/>
</dbReference>
<dbReference type="AlphaFoldDB" id="X6MJH7"/>